<evidence type="ECO:0000313" key="3">
    <source>
        <dbReference type="Proteomes" id="UP000187074"/>
    </source>
</evidence>
<dbReference type="Gene3D" id="3.40.50.1820">
    <property type="entry name" value="alpha/beta hydrolase"/>
    <property type="match status" value="1"/>
</dbReference>
<protein>
    <submittedName>
        <fullName evidence="2">Alpha/beta hydrolase</fullName>
    </submittedName>
</protein>
<dbReference type="AlphaFoldDB" id="A0A1R1A5J1"/>
<dbReference type="STRING" id="1401.BK123_34310"/>
<accession>A0A1R1A5J1</accession>
<comment type="caution">
    <text evidence="2">The sequence shown here is derived from an EMBL/GenBank/DDBJ whole genome shotgun (WGS) entry which is preliminary data.</text>
</comment>
<organism evidence="2 3">
    <name type="scientific">Paenibacillus lautus</name>
    <name type="common">Bacillus lautus</name>
    <dbReference type="NCBI Taxonomy" id="1401"/>
    <lineage>
        <taxon>Bacteria</taxon>
        <taxon>Bacillati</taxon>
        <taxon>Bacillota</taxon>
        <taxon>Bacilli</taxon>
        <taxon>Bacillales</taxon>
        <taxon>Paenibacillaceae</taxon>
        <taxon>Paenibacillus</taxon>
    </lineage>
</organism>
<dbReference type="InterPro" id="IPR050266">
    <property type="entry name" value="AB_hydrolase_sf"/>
</dbReference>
<gene>
    <name evidence="2" type="ORF">BK123_34310</name>
</gene>
<evidence type="ECO:0000313" key="2">
    <source>
        <dbReference type="EMBL" id="OME80834.1"/>
    </source>
</evidence>
<name>A0A1R1A5J1_PAELA</name>
<dbReference type="PANTHER" id="PTHR43798">
    <property type="entry name" value="MONOACYLGLYCEROL LIPASE"/>
    <property type="match status" value="1"/>
</dbReference>
<dbReference type="Proteomes" id="UP000187074">
    <property type="component" value="Unassembled WGS sequence"/>
</dbReference>
<dbReference type="InterPro" id="IPR029058">
    <property type="entry name" value="AB_hydrolase_fold"/>
</dbReference>
<sequence>MGVGETVVFLHSGYSRSILAFASQLLDFQKKYTCYFPDFRGHGRTKCESLEWSTPAIADDIVEFMDRMDIPKAHLVGYSLGASVGLYMAVNNSERVATLTTIGCSGFCDPTGVENFEPEWLIAKGKQDTINQMMERHMEAHRGNWEEHMKQAAQDWRQYPRLSEEQLSSITCPALFMTGEHDSFVGEEKIKYLSSLVAGSSYFVVPDGSHRPHMLREYPTLVNDKIFTFLETYPVTKEN</sequence>
<dbReference type="InterPro" id="IPR000073">
    <property type="entry name" value="AB_hydrolase_1"/>
</dbReference>
<keyword evidence="2" id="KW-0378">Hydrolase</keyword>
<dbReference type="SUPFAM" id="SSF53474">
    <property type="entry name" value="alpha/beta-Hydrolases"/>
    <property type="match status" value="1"/>
</dbReference>
<feature type="domain" description="AB hydrolase-1" evidence="1">
    <location>
        <begin position="7"/>
        <end position="222"/>
    </location>
</feature>
<dbReference type="EMBL" id="MRTF01000037">
    <property type="protein sequence ID" value="OME80834.1"/>
    <property type="molecule type" value="Genomic_DNA"/>
</dbReference>
<dbReference type="Pfam" id="PF12697">
    <property type="entry name" value="Abhydrolase_6"/>
    <property type="match status" value="1"/>
</dbReference>
<evidence type="ECO:0000259" key="1">
    <source>
        <dbReference type="Pfam" id="PF12697"/>
    </source>
</evidence>
<proteinExistence type="predicted"/>
<dbReference type="GO" id="GO:0016787">
    <property type="term" value="F:hydrolase activity"/>
    <property type="evidence" value="ECO:0007669"/>
    <property type="project" value="UniProtKB-KW"/>
</dbReference>
<reference evidence="2 3" key="1">
    <citation type="submission" date="2016-11" db="EMBL/GenBank/DDBJ databases">
        <title>Paenibacillus species isolates.</title>
        <authorList>
            <person name="Beno S.M."/>
        </authorList>
    </citation>
    <scope>NUCLEOTIDE SEQUENCE [LARGE SCALE GENOMIC DNA]</scope>
    <source>
        <strain evidence="2 3">FSL F4-0100</strain>
    </source>
</reference>
<dbReference type="OrthoDB" id="9805423at2"/>